<evidence type="ECO:0000313" key="2">
    <source>
        <dbReference type="Proteomes" id="UP000193411"/>
    </source>
</evidence>
<name>A0A1Y2H9T0_9FUNG</name>
<evidence type="ECO:0000313" key="1">
    <source>
        <dbReference type="EMBL" id="ORZ31337.1"/>
    </source>
</evidence>
<gene>
    <name evidence="1" type="ORF">BCR44DRAFT_1442430</name>
</gene>
<dbReference type="Proteomes" id="UP000193411">
    <property type="component" value="Unassembled WGS sequence"/>
</dbReference>
<accession>A0A1Y2H9T0</accession>
<keyword evidence="2" id="KW-1185">Reference proteome</keyword>
<proteinExistence type="predicted"/>
<protein>
    <submittedName>
        <fullName evidence="1">Uncharacterized protein</fullName>
    </submittedName>
</protein>
<sequence length="265" mass="30553">MISESSQTSYITIRRHPPLAGSRRLNNHLHIPTTSIALENDRWAMRAPRHVRMHGRLRRYHMMTAKARDMHLRWHRGLRGRGRLRRHERSHAWHLGRLGSLWYLWCLAIWTTAKLEDKLGHVGRHGCLRRRHKAKLGHRGRVRRMRGCVKHDPAVTVDGMTQFNELGDDFVRHGRLEALVLHDGRAIGIFDHDFNLSVVGLGSLGGANRAAERCKLGLDVSWNFSGMATKDERARRVLETKLDRGRAGRIGRWVRRGSHDSGFGK</sequence>
<dbReference type="AlphaFoldDB" id="A0A1Y2H9T0"/>
<organism evidence="1 2">
    <name type="scientific">Catenaria anguillulae PL171</name>
    <dbReference type="NCBI Taxonomy" id="765915"/>
    <lineage>
        <taxon>Eukaryota</taxon>
        <taxon>Fungi</taxon>
        <taxon>Fungi incertae sedis</taxon>
        <taxon>Blastocladiomycota</taxon>
        <taxon>Blastocladiomycetes</taxon>
        <taxon>Blastocladiales</taxon>
        <taxon>Catenariaceae</taxon>
        <taxon>Catenaria</taxon>
    </lineage>
</organism>
<comment type="caution">
    <text evidence="1">The sequence shown here is derived from an EMBL/GenBank/DDBJ whole genome shotgun (WGS) entry which is preliminary data.</text>
</comment>
<reference evidence="1 2" key="1">
    <citation type="submission" date="2016-07" db="EMBL/GenBank/DDBJ databases">
        <title>Pervasive Adenine N6-methylation of Active Genes in Fungi.</title>
        <authorList>
            <consortium name="DOE Joint Genome Institute"/>
            <person name="Mondo S.J."/>
            <person name="Dannebaum R.O."/>
            <person name="Kuo R.C."/>
            <person name="Labutti K."/>
            <person name="Haridas S."/>
            <person name="Kuo A."/>
            <person name="Salamov A."/>
            <person name="Ahrendt S.R."/>
            <person name="Lipzen A."/>
            <person name="Sullivan W."/>
            <person name="Andreopoulos W.B."/>
            <person name="Clum A."/>
            <person name="Lindquist E."/>
            <person name="Daum C."/>
            <person name="Ramamoorthy G.K."/>
            <person name="Gryganskyi A."/>
            <person name="Culley D."/>
            <person name="Magnuson J.K."/>
            <person name="James T.Y."/>
            <person name="O'Malley M.A."/>
            <person name="Stajich J.E."/>
            <person name="Spatafora J.W."/>
            <person name="Visel A."/>
            <person name="Grigoriev I.V."/>
        </authorList>
    </citation>
    <scope>NUCLEOTIDE SEQUENCE [LARGE SCALE GENOMIC DNA]</scope>
    <source>
        <strain evidence="1 2">PL171</strain>
    </source>
</reference>
<dbReference type="EMBL" id="MCFL01000061">
    <property type="protein sequence ID" value="ORZ31337.1"/>
    <property type="molecule type" value="Genomic_DNA"/>
</dbReference>